<gene>
    <name evidence="2" type="ORF">EJ05DRAFT_427785</name>
</gene>
<dbReference type="OrthoDB" id="10265837at2759"/>
<dbReference type="Pfam" id="PF02036">
    <property type="entry name" value="SCP2"/>
    <property type="match status" value="1"/>
</dbReference>
<proteinExistence type="predicted"/>
<name>A0A6A6W9K8_9PEZI</name>
<dbReference type="InterPro" id="IPR003033">
    <property type="entry name" value="SCP2_sterol-bd_dom"/>
</dbReference>
<feature type="non-terminal residue" evidence="2">
    <location>
        <position position="105"/>
    </location>
</feature>
<dbReference type="PANTHER" id="PTHR10094">
    <property type="entry name" value="STEROL CARRIER PROTEIN 2 SCP-2 FAMILY PROTEIN"/>
    <property type="match status" value="1"/>
</dbReference>
<dbReference type="Proteomes" id="UP000799437">
    <property type="component" value="Unassembled WGS sequence"/>
</dbReference>
<feature type="non-terminal residue" evidence="2">
    <location>
        <position position="1"/>
    </location>
</feature>
<dbReference type="GO" id="GO:0005829">
    <property type="term" value="C:cytosol"/>
    <property type="evidence" value="ECO:0007669"/>
    <property type="project" value="TreeGrafter"/>
</dbReference>
<feature type="domain" description="SCP2" evidence="1">
    <location>
        <begin position="2"/>
        <end position="96"/>
    </location>
</feature>
<dbReference type="GeneID" id="54482574"/>
<reference evidence="2" key="1">
    <citation type="journal article" date="2020" name="Stud. Mycol.">
        <title>101 Dothideomycetes genomes: a test case for predicting lifestyles and emergence of pathogens.</title>
        <authorList>
            <person name="Haridas S."/>
            <person name="Albert R."/>
            <person name="Binder M."/>
            <person name="Bloem J."/>
            <person name="Labutti K."/>
            <person name="Salamov A."/>
            <person name="Andreopoulos B."/>
            <person name="Baker S."/>
            <person name="Barry K."/>
            <person name="Bills G."/>
            <person name="Bluhm B."/>
            <person name="Cannon C."/>
            <person name="Castanera R."/>
            <person name="Culley D."/>
            <person name="Daum C."/>
            <person name="Ezra D."/>
            <person name="Gonzalez J."/>
            <person name="Henrissat B."/>
            <person name="Kuo A."/>
            <person name="Liang C."/>
            <person name="Lipzen A."/>
            <person name="Lutzoni F."/>
            <person name="Magnuson J."/>
            <person name="Mondo S."/>
            <person name="Nolan M."/>
            <person name="Ohm R."/>
            <person name="Pangilinan J."/>
            <person name="Park H.-J."/>
            <person name="Ramirez L."/>
            <person name="Alfaro M."/>
            <person name="Sun H."/>
            <person name="Tritt A."/>
            <person name="Yoshinaga Y."/>
            <person name="Zwiers L.-H."/>
            <person name="Turgeon B."/>
            <person name="Goodwin S."/>
            <person name="Spatafora J."/>
            <person name="Crous P."/>
            <person name="Grigoriev I."/>
        </authorList>
    </citation>
    <scope>NUCLEOTIDE SEQUENCE</scope>
    <source>
        <strain evidence="2">CBS 121739</strain>
    </source>
</reference>
<dbReference type="PANTHER" id="PTHR10094:SF25">
    <property type="entry name" value="SCP2 STEROL-BINDING DOMAIN-CONTAINING PROTEIN 1"/>
    <property type="match status" value="1"/>
</dbReference>
<evidence type="ECO:0000313" key="3">
    <source>
        <dbReference type="Proteomes" id="UP000799437"/>
    </source>
</evidence>
<dbReference type="AlphaFoldDB" id="A0A6A6W9K8"/>
<dbReference type="SUPFAM" id="SSF55718">
    <property type="entry name" value="SCP-like"/>
    <property type="match status" value="1"/>
</dbReference>
<dbReference type="RefSeq" id="XP_033601165.1">
    <property type="nucleotide sequence ID" value="XM_033741520.1"/>
</dbReference>
<keyword evidence="3" id="KW-1185">Reference proteome</keyword>
<dbReference type="Gene3D" id="3.30.1050.10">
    <property type="entry name" value="SCP2 sterol-binding domain"/>
    <property type="match status" value="1"/>
</dbReference>
<accession>A0A6A6W9K8</accession>
<protein>
    <submittedName>
        <fullName evidence="2">Sterol-binding-like protein</fullName>
    </submittedName>
</protein>
<evidence type="ECO:0000259" key="1">
    <source>
        <dbReference type="Pfam" id="PF02036"/>
    </source>
</evidence>
<sequence length="105" mass="11361">SEADKKDAIKKANQIFAFTLKNSAGKTESWYLDLKETGEVGRGAAPAGKKAVTMVMNDADFQKMIDGKAKAQQLFMSGKLKIKGNVMGATKLEPILNKAKDQAKL</sequence>
<dbReference type="InterPro" id="IPR036527">
    <property type="entry name" value="SCP2_sterol-bd_dom_sf"/>
</dbReference>
<dbReference type="EMBL" id="ML996571">
    <property type="protein sequence ID" value="KAF2758714.1"/>
    <property type="molecule type" value="Genomic_DNA"/>
</dbReference>
<organism evidence="2 3">
    <name type="scientific">Pseudovirgaria hyperparasitica</name>
    <dbReference type="NCBI Taxonomy" id="470096"/>
    <lineage>
        <taxon>Eukaryota</taxon>
        <taxon>Fungi</taxon>
        <taxon>Dikarya</taxon>
        <taxon>Ascomycota</taxon>
        <taxon>Pezizomycotina</taxon>
        <taxon>Dothideomycetes</taxon>
        <taxon>Dothideomycetes incertae sedis</taxon>
        <taxon>Acrospermales</taxon>
        <taxon>Acrospermaceae</taxon>
        <taxon>Pseudovirgaria</taxon>
    </lineage>
</organism>
<evidence type="ECO:0000313" key="2">
    <source>
        <dbReference type="EMBL" id="KAF2758714.1"/>
    </source>
</evidence>